<sequence>MQWSIYNPALSQSGPSSSLAFTEGREWGTGDLYIHKRSAPQHLERLAPHCSNFQPIHPGGSFMETPCKPHNWSLQSLRATVPTPTPAFKRELHSPSPNLWFSLL</sequence>
<gene>
    <name evidence="2" type="ORF">AVEN_191454_1</name>
</gene>
<organism evidence="2 3">
    <name type="scientific">Araneus ventricosus</name>
    <name type="common">Orbweaver spider</name>
    <name type="synonym">Epeira ventricosa</name>
    <dbReference type="NCBI Taxonomy" id="182803"/>
    <lineage>
        <taxon>Eukaryota</taxon>
        <taxon>Metazoa</taxon>
        <taxon>Ecdysozoa</taxon>
        <taxon>Arthropoda</taxon>
        <taxon>Chelicerata</taxon>
        <taxon>Arachnida</taxon>
        <taxon>Araneae</taxon>
        <taxon>Araneomorphae</taxon>
        <taxon>Entelegynae</taxon>
        <taxon>Araneoidea</taxon>
        <taxon>Araneidae</taxon>
        <taxon>Araneus</taxon>
    </lineage>
</organism>
<reference evidence="2 3" key="1">
    <citation type="journal article" date="2019" name="Sci. Rep.">
        <title>Orb-weaving spider Araneus ventricosus genome elucidates the spidroin gene catalogue.</title>
        <authorList>
            <person name="Kono N."/>
            <person name="Nakamura H."/>
            <person name="Ohtoshi R."/>
            <person name="Moran D.A.P."/>
            <person name="Shinohara A."/>
            <person name="Yoshida Y."/>
            <person name="Fujiwara M."/>
            <person name="Mori M."/>
            <person name="Tomita M."/>
            <person name="Arakawa K."/>
        </authorList>
    </citation>
    <scope>NUCLEOTIDE SEQUENCE [LARGE SCALE GENOMIC DNA]</scope>
</reference>
<evidence type="ECO:0000313" key="2">
    <source>
        <dbReference type="EMBL" id="GBO14272.1"/>
    </source>
</evidence>
<dbReference type="AlphaFoldDB" id="A0A4Y2UPY6"/>
<feature type="region of interest" description="Disordered" evidence="1">
    <location>
        <begin position="1"/>
        <end position="21"/>
    </location>
</feature>
<dbReference type="EMBL" id="BGPR01038435">
    <property type="protein sequence ID" value="GBO14272.1"/>
    <property type="molecule type" value="Genomic_DNA"/>
</dbReference>
<keyword evidence="3" id="KW-1185">Reference proteome</keyword>
<feature type="compositionally biased region" description="Polar residues" evidence="1">
    <location>
        <begin position="1"/>
        <end position="20"/>
    </location>
</feature>
<proteinExistence type="predicted"/>
<dbReference type="Proteomes" id="UP000499080">
    <property type="component" value="Unassembled WGS sequence"/>
</dbReference>
<evidence type="ECO:0000256" key="1">
    <source>
        <dbReference type="SAM" id="MobiDB-lite"/>
    </source>
</evidence>
<name>A0A4Y2UPY6_ARAVE</name>
<evidence type="ECO:0000313" key="3">
    <source>
        <dbReference type="Proteomes" id="UP000499080"/>
    </source>
</evidence>
<protein>
    <submittedName>
        <fullName evidence="2">Uncharacterized protein</fullName>
    </submittedName>
</protein>
<accession>A0A4Y2UPY6</accession>
<comment type="caution">
    <text evidence="2">The sequence shown here is derived from an EMBL/GenBank/DDBJ whole genome shotgun (WGS) entry which is preliminary data.</text>
</comment>